<dbReference type="EMBL" id="PKMI01000015">
    <property type="protein sequence ID" value="RBA18092.1"/>
    <property type="molecule type" value="Genomic_DNA"/>
</dbReference>
<dbReference type="Proteomes" id="UP000251714">
    <property type="component" value="Unassembled WGS sequence"/>
</dbReference>
<feature type="domain" description="Heterokaryon incompatibility" evidence="1">
    <location>
        <begin position="221"/>
        <end position="355"/>
    </location>
</feature>
<comment type="caution">
    <text evidence="2">The sequence shown here is derived from an EMBL/GenBank/DDBJ whole genome shotgun (WGS) entry which is preliminary data.</text>
</comment>
<evidence type="ECO:0000313" key="2">
    <source>
        <dbReference type="EMBL" id="RBA18092.1"/>
    </source>
</evidence>
<dbReference type="AlphaFoldDB" id="A0A365NBM3"/>
<proteinExistence type="predicted"/>
<dbReference type="Pfam" id="PF06985">
    <property type="entry name" value="HET"/>
    <property type="match status" value="1"/>
</dbReference>
<reference evidence="2 3" key="1">
    <citation type="submission" date="2017-12" db="EMBL/GenBank/DDBJ databases">
        <title>Genome sequence of the mycotoxigenic crop pathogen Fusarium proliferatum, strain ITEM 2341 from Date Palm.</title>
        <authorList>
            <person name="Almiman B.F."/>
            <person name="Shittu T.A."/>
            <person name="Muthumeenakshi S."/>
            <person name="Baroncelli R."/>
            <person name="Sreenivasaprasada S."/>
        </authorList>
    </citation>
    <scope>NUCLEOTIDE SEQUENCE [LARGE SCALE GENOMIC DNA]</scope>
    <source>
        <strain evidence="2 3">ITEM 2341</strain>
    </source>
</reference>
<evidence type="ECO:0000313" key="3">
    <source>
        <dbReference type="Proteomes" id="UP000251714"/>
    </source>
</evidence>
<gene>
    <name evidence="2" type="ORF">FPRO05_11108</name>
</gene>
<organism evidence="2 3">
    <name type="scientific">Gibberella intermedia</name>
    <name type="common">Bulb rot disease fungus</name>
    <name type="synonym">Fusarium proliferatum</name>
    <dbReference type="NCBI Taxonomy" id="948311"/>
    <lineage>
        <taxon>Eukaryota</taxon>
        <taxon>Fungi</taxon>
        <taxon>Dikarya</taxon>
        <taxon>Ascomycota</taxon>
        <taxon>Pezizomycotina</taxon>
        <taxon>Sordariomycetes</taxon>
        <taxon>Hypocreomycetidae</taxon>
        <taxon>Hypocreales</taxon>
        <taxon>Nectriaceae</taxon>
        <taxon>Fusarium</taxon>
        <taxon>Fusarium fujikuroi species complex</taxon>
    </lineage>
</organism>
<protein>
    <recommendedName>
        <fullName evidence="1">Heterokaryon incompatibility domain-containing protein</fullName>
    </recommendedName>
</protein>
<dbReference type="PANTHER" id="PTHR33112">
    <property type="entry name" value="DOMAIN PROTEIN, PUTATIVE-RELATED"/>
    <property type="match status" value="1"/>
</dbReference>
<name>A0A365NBM3_GIBIN</name>
<evidence type="ECO:0000259" key="1">
    <source>
        <dbReference type="Pfam" id="PF06985"/>
    </source>
</evidence>
<sequence length="671" mass="75737">MTASRHTTDESLCSRCKSLDLDDILSGRWTDVQCREPVALFGKRSTILHDEDCPLCQALLSIAAGDHDTGPLRRDENFCMFAIPSQLAYRGAKQTIPFDVDLVDRVLERAKDQKDSTWLVVRIQRGPMDGPFWYNNLPRSAHYFGCLANLSDTLNGVGQRVRLINPAKADFEAIKRWLTHCMEQHGTLCNPDSESRSLPVSIAVINCTTRDLEPLPAGAKFAALSYVWGERTSTTESYPSMTSLPQTIEDAITVTAEVGIPFLWVDRYCVPQQDCPQKREQIQMIHKIYRQADLTIIAAAGDSSCYGLPGISTPRARAPSVDLCVGNHHLVSTGRSVKEAIRGTAWASRAWTYQEGLVSRRKLIFTDEQVYLHCMEREFREIIEQDLDLLAQADVSDLSDPFRCSILHLIPENAGTEGVYSLTGDFSERRITYPSDRLNAFLGILNLFQDAFPESFRHIWGQPIPYSTDMSVADVVVSALKWHIVGLAQRRPDFPSWSWVGWKGQVYPSANSVYKEDITASLLLKDGTVIDDAEMLRNLDTFQSLSASLSKYILIQAQTVHVKIRRKEGVYWNLRNMWKLSLVRGGTERHGITYHDGFLITPEYEAGDSIYKDLEAGHTWLGIVFLNSDMVLVLKDMGDYYERFGYIDVDFSVPDVELGDYLLGHRLIRLG</sequence>
<dbReference type="InterPro" id="IPR010730">
    <property type="entry name" value="HET"/>
</dbReference>
<dbReference type="PANTHER" id="PTHR33112:SF1">
    <property type="entry name" value="HETEROKARYON INCOMPATIBILITY DOMAIN-CONTAINING PROTEIN"/>
    <property type="match status" value="1"/>
</dbReference>
<accession>A0A365NBM3</accession>